<gene>
    <name evidence="1" type="ORF">NCTC1935_05693</name>
</gene>
<dbReference type="EMBL" id="CAACYE010000005">
    <property type="protein sequence ID" value="VFA87801.1"/>
    <property type="molecule type" value="Genomic_DNA"/>
</dbReference>
<dbReference type="AlphaFoldDB" id="A0A449GPW1"/>
<protein>
    <submittedName>
        <fullName evidence="1">Uncharacterized protein</fullName>
    </submittedName>
</protein>
<reference evidence="1" key="1">
    <citation type="submission" date="2019-02" db="EMBL/GenBank/DDBJ databases">
        <authorList>
            <consortium name="Pathogen Informatics"/>
        </authorList>
    </citation>
    <scope>NUCLEOTIDE SEQUENCE</scope>
    <source>
        <strain evidence="1">3012STDY6733949</strain>
    </source>
</reference>
<sequence>MTDTSGARTRLARELGADPAALAALSEAHCADLLGLLAAAPDRDRDRCAPELRATIETLPWPYRPVVRRVFLGRWR</sequence>
<organism evidence="1">
    <name type="scientific">Nocardia farcinica</name>
    <dbReference type="NCBI Taxonomy" id="37329"/>
    <lineage>
        <taxon>Bacteria</taxon>
        <taxon>Bacillati</taxon>
        <taxon>Actinomycetota</taxon>
        <taxon>Actinomycetes</taxon>
        <taxon>Mycobacteriales</taxon>
        <taxon>Nocardiaceae</taxon>
        <taxon>Nocardia</taxon>
    </lineage>
</organism>
<accession>A0A449GPW1</accession>
<name>A0A449GPW1_NOCFR</name>
<evidence type="ECO:0000313" key="1">
    <source>
        <dbReference type="EMBL" id="VFA87801.1"/>
    </source>
</evidence>
<proteinExistence type="predicted"/>
<dbReference type="RefSeq" id="WP_137354288.1">
    <property type="nucleotide sequence ID" value="NZ_CAACYE020000001.1"/>
</dbReference>